<comment type="caution">
    <text evidence="1">The sequence shown here is derived from an EMBL/GenBank/DDBJ whole genome shotgun (WGS) entry which is preliminary data.</text>
</comment>
<organism evidence="1 2">
    <name type="scientific">Phytophthora fragariae</name>
    <dbReference type="NCBI Taxonomy" id="53985"/>
    <lineage>
        <taxon>Eukaryota</taxon>
        <taxon>Sar</taxon>
        <taxon>Stramenopiles</taxon>
        <taxon>Oomycota</taxon>
        <taxon>Peronosporomycetes</taxon>
        <taxon>Peronosporales</taxon>
        <taxon>Peronosporaceae</taxon>
        <taxon>Phytophthora</taxon>
    </lineage>
</organism>
<protein>
    <submittedName>
        <fullName evidence="1">Uncharacterized protein</fullName>
    </submittedName>
</protein>
<gene>
    <name evidence="1" type="ORF">PF008_g31580</name>
</gene>
<accession>A0A6G0Q2C5</accession>
<proteinExistence type="predicted"/>
<evidence type="ECO:0000313" key="2">
    <source>
        <dbReference type="Proteomes" id="UP000486351"/>
    </source>
</evidence>
<dbReference type="Proteomes" id="UP000486351">
    <property type="component" value="Unassembled WGS sequence"/>
</dbReference>
<dbReference type="AlphaFoldDB" id="A0A6G0Q2C5"/>
<dbReference type="EMBL" id="QXFY01007253">
    <property type="protein sequence ID" value="KAE9266545.1"/>
    <property type="molecule type" value="Genomic_DNA"/>
</dbReference>
<evidence type="ECO:0000313" key="1">
    <source>
        <dbReference type="EMBL" id="KAE9266545.1"/>
    </source>
</evidence>
<sequence>MVATISRFFAVSSSSCNLTWAAFCSNSGFRDSASATMLVSPGIHLNKGWNSASSLNHRATRRFVVF</sequence>
<reference evidence="1 2" key="1">
    <citation type="submission" date="2018-09" db="EMBL/GenBank/DDBJ databases">
        <title>Genomic investigation of the strawberry pathogen Phytophthora fragariae indicates pathogenicity is determined by transcriptional variation in three key races.</title>
        <authorList>
            <person name="Adams T.M."/>
            <person name="Armitage A.D."/>
            <person name="Sobczyk M.K."/>
            <person name="Bates H.J."/>
            <person name="Dunwell J.M."/>
            <person name="Nellist C.F."/>
            <person name="Harrison R.J."/>
        </authorList>
    </citation>
    <scope>NUCLEOTIDE SEQUENCE [LARGE SCALE GENOMIC DNA]</scope>
    <source>
        <strain evidence="1 2">NOV-77</strain>
    </source>
</reference>
<name>A0A6G0Q2C5_9STRA</name>